<dbReference type="EMBL" id="JAHKKG010000020">
    <property type="protein sequence ID" value="MBU2670447.1"/>
    <property type="molecule type" value="Genomic_DNA"/>
</dbReference>
<dbReference type="PROSITE" id="PS51194">
    <property type="entry name" value="HELICASE_CTER"/>
    <property type="match status" value="1"/>
</dbReference>
<evidence type="ECO:0000256" key="3">
    <source>
        <dbReference type="ARBA" id="ARBA00007650"/>
    </source>
</evidence>
<dbReference type="HAMAP" id="MF_01382">
    <property type="entry name" value="SecA"/>
    <property type="match status" value="1"/>
</dbReference>
<evidence type="ECO:0000313" key="22">
    <source>
        <dbReference type="Proteomes" id="UP001519654"/>
    </source>
</evidence>
<comment type="catalytic activity">
    <reaction evidence="15">
        <text>ATP + H2O + cellular proteinSide 1 = ADP + phosphate + cellular proteinSide 2.</text>
        <dbReference type="EC" id="7.4.2.8"/>
    </reaction>
</comment>
<dbReference type="InterPro" id="IPR014001">
    <property type="entry name" value="Helicase_ATP-bd"/>
</dbReference>
<proteinExistence type="inferred from homology"/>
<dbReference type="Pfam" id="PF07516">
    <property type="entry name" value="SecA_SW"/>
    <property type="match status" value="1"/>
</dbReference>
<evidence type="ECO:0000256" key="5">
    <source>
        <dbReference type="ARBA" id="ARBA00022475"/>
    </source>
</evidence>
<dbReference type="Gene3D" id="3.40.50.300">
    <property type="entry name" value="P-loop containing nucleotide triphosphate hydrolases"/>
    <property type="match status" value="2"/>
</dbReference>
<keyword evidence="12 15" id="KW-1278">Translocase</keyword>
<dbReference type="Gene3D" id="1.10.3060.10">
    <property type="entry name" value="Helical scaffold and wing domains of SecA"/>
    <property type="match status" value="1"/>
</dbReference>
<accession>A0ABS5Z437</accession>
<keyword evidence="22" id="KW-1185">Reference proteome</keyword>
<dbReference type="PROSITE" id="PS51192">
    <property type="entry name" value="HELICASE_ATP_BIND_1"/>
    <property type="match status" value="1"/>
</dbReference>
<comment type="caution">
    <text evidence="21">The sequence shown here is derived from an EMBL/GenBank/DDBJ whole genome shotgun (WGS) entry which is preliminary data.</text>
</comment>
<evidence type="ECO:0000259" key="20">
    <source>
        <dbReference type="PROSITE" id="PS51196"/>
    </source>
</evidence>
<dbReference type="PANTHER" id="PTHR30612:SF0">
    <property type="entry name" value="CHLOROPLAST PROTEIN-TRANSPORTING ATPASE"/>
    <property type="match status" value="1"/>
</dbReference>
<comment type="subunit">
    <text evidence="15">Monomer and homodimer. Part of the essential Sec protein translocation apparatus which comprises SecA, SecYEG and auxiliary proteins SecDF. Other proteins may also be involved.</text>
</comment>
<dbReference type="SMART" id="SM00958">
    <property type="entry name" value="SecA_PP_bind"/>
    <property type="match status" value="1"/>
</dbReference>
<keyword evidence="14 15" id="KW-0472">Membrane</keyword>
<dbReference type="CDD" id="cd17928">
    <property type="entry name" value="DEXDc_SecA"/>
    <property type="match status" value="1"/>
</dbReference>
<dbReference type="SUPFAM" id="SSF52540">
    <property type="entry name" value="P-loop containing nucleoside triphosphate hydrolases"/>
    <property type="match status" value="2"/>
</dbReference>
<comment type="subcellular location">
    <subcellularLocation>
        <location evidence="15">Cell membrane</location>
        <topology evidence="15">Peripheral membrane protein</topology>
        <orientation evidence="15">Cytoplasmic side</orientation>
    </subcellularLocation>
    <subcellularLocation>
        <location evidence="15">Cytoplasm</location>
    </subcellularLocation>
    <subcellularLocation>
        <location evidence="2">Membrane</location>
        <topology evidence="2">Peripheral membrane protein</topology>
    </subcellularLocation>
    <text evidence="15">Distribution is 50-50.</text>
</comment>
<evidence type="ECO:0000256" key="10">
    <source>
        <dbReference type="ARBA" id="ARBA00022840"/>
    </source>
</evidence>
<dbReference type="Pfam" id="PF21090">
    <property type="entry name" value="P-loop_SecA"/>
    <property type="match status" value="1"/>
</dbReference>
<evidence type="ECO:0000256" key="12">
    <source>
        <dbReference type="ARBA" id="ARBA00022967"/>
    </source>
</evidence>
<dbReference type="InterPro" id="IPR036266">
    <property type="entry name" value="SecA_Wing/Scaffold_sf"/>
</dbReference>
<keyword evidence="10 15" id="KW-0067">ATP-binding</keyword>
<protein>
    <recommendedName>
        <fullName evidence="15 16">Protein translocase subunit SecA</fullName>
        <ecNumber evidence="15">7.4.2.8</ecNumber>
    </recommendedName>
</protein>
<dbReference type="InterPro" id="IPR011116">
    <property type="entry name" value="SecA_Wing/Scaffold"/>
</dbReference>
<feature type="domain" description="SecA family profile" evidence="20">
    <location>
        <begin position="1"/>
        <end position="619"/>
    </location>
</feature>
<keyword evidence="4 15" id="KW-0813">Transport</keyword>
<dbReference type="InterPro" id="IPR011130">
    <property type="entry name" value="SecA_preprotein_X-link_dom"/>
</dbReference>
<dbReference type="NCBIfam" id="NF009538">
    <property type="entry name" value="PRK12904.1"/>
    <property type="match status" value="1"/>
</dbReference>
<dbReference type="Pfam" id="PF01043">
    <property type="entry name" value="SecA_PP_bind"/>
    <property type="match status" value="1"/>
</dbReference>
<feature type="binding site" evidence="15">
    <location>
        <position position="497"/>
    </location>
    <ligand>
        <name>ATP</name>
        <dbReference type="ChEBI" id="CHEBI:30616"/>
    </ligand>
</feature>
<sequence length="973" mass="107760">MSILEKVLRAGEGRMVRRLKAIADAVNSIEDDYVDLTDDELRECTQQFQERVADGESLDSLLPEAFAVAREGAKRVLGQRAYDVQLMGGAALHFGNIPEMKTGEGKTLTGVFPAYLNALSGKGVHIITVNDYLAQRDAEWVGRVHGFLGLTVGVILPNRPSTEHRAAYLCDITYGTNNEFGFDYLRDNMAWSKDELVQRGHNFAIVDEVDSILIDEARTPLIISGPAEHSQRWYGEFASIVARLQRGTDGEGDYDVDQAKRTISITERGVGKVEDRIGIDNLYESVNTPLVGYLNNAIKAKELYKRDKDYIVDEGGEVLIVDEFTGRILHGRRYNEGMHQAIEAKEGVEVKQENQTLATITLQNYFRLYEKLGGMTGTAQTEAGEFNSVYKVGVVSIPTHRPMIRIDHPDVIYKTEKAKFEAVIEDIAERHETGQPVLVGTVSVENSEILSQLLRRRGIPHSVLNAKFHAQEATIIAQAGRKGGVTVATNMAGRGTDILLGGNPDFLAANELAQRGLDPVEDPDEYAKALEEVLPVWKEACEEEAAEVTSAGGLYVLGTERHDSRRIDNQLRGRSGRQGDPGESRFYLSLQDDLMKRFRAGAVEAVMERFNIPDDVPIESKMVTRQIRSAQTQIEGQNAEIRKNVLKYDEVMNKQRQVIYAERKRVLDGEDMHDQVENMINDVVNDYVGAATGEGYAEDWDLEQLWTNLKRLYPVTITVEDMIEESGGERQSIDAEFLTAQLVEDANQAYKTREEELGAEALRELERQVLLSVIDRKWREHLYEMDYLQEGINLRAYAQRDPVVEYQREGFDMFNQMMEGIKEEAVGFLFNLEVQVQEQPTVTVDPSKAVPLPAGGVMADGDSDNETEADRVAVRAKGLGGESRPRNLQYTSPAIDGEAGEGSPQIQNQQQPQAPALGIGPGGSPVPASPAHTGGRRAQAPGAAESNGPSRNAPCYCGSGKKYKRCHGAPGAV</sequence>
<dbReference type="Proteomes" id="UP001519654">
    <property type="component" value="Unassembled WGS sequence"/>
</dbReference>
<dbReference type="InterPro" id="IPR000185">
    <property type="entry name" value="SecA"/>
</dbReference>
<evidence type="ECO:0000256" key="4">
    <source>
        <dbReference type="ARBA" id="ARBA00022448"/>
    </source>
</evidence>
<evidence type="ECO:0000256" key="8">
    <source>
        <dbReference type="ARBA" id="ARBA00022741"/>
    </source>
</evidence>
<feature type="domain" description="Helicase C-terminal" evidence="19">
    <location>
        <begin position="419"/>
        <end position="624"/>
    </location>
</feature>
<evidence type="ECO:0000256" key="13">
    <source>
        <dbReference type="ARBA" id="ARBA00023010"/>
    </source>
</evidence>
<keyword evidence="13 15" id="KW-0811">Translocation</keyword>
<evidence type="ECO:0000259" key="19">
    <source>
        <dbReference type="PROSITE" id="PS51194"/>
    </source>
</evidence>
<dbReference type="Gene3D" id="3.10.450.50">
    <property type="match status" value="1"/>
</dbReference>
<dbReference type="InterPro" id="IPR011115">
    <property type="entry name" value="SecA_DEAD"/>
</dbReference>
<keyword evidence="9" id="KW-0862">Zinc</keyword>
<feature type="binding site" evidence="15">
    <location>
        <begin position="103"/>
        <end position="107"/>
    </location>
    <ligand>
        <name>ATP</name>
        <dbReference type="ChEBI" id="CHEBI:30616"/>
    </ligand>
</feature>
<dbReference type="CDD" id="cd18803">
    <property type="entry name" value="SF2_C_secA"/>
    <property type="match status" value="1"/>
</dbReference>
<gene>
    <name evidence="15 21" type="primary">secA</name>
    <name evidence="21" type="ORF">KOI35_43790</name>
</gene>
<keyword evidence="5 15" id="KW-1003">Cell membrane</keyword>
<evidence type="ECO:0000256" key="9">
    <source>
        <dbReference type="ARBA" id="ARBA00022833"/>
    </source>
</evidence>
<dbReference type="InterPro" id="IPR027417">
    <property type="entry name" value="P-loop_NTPase"/>
</dbReference>
<dbReference type="InterPro" id="IPR004027">
    <property type="entry name" value="SEC_C_motif"/>
</dbReference>
<feature type="compositionally biased region" description="Low complexity" evidence="17">
    <location>
        <begin position="904"/>
        <end position="918"/>
    </location>
</feature>
<evidence type="ECO:0000256" key="16">
    <source>
        <dbReference type="RuleBase" id="RU003874"/>
    </source>
</evidence>
<comment type="cofactor">
    <cofactor evidence="1">
        <name>Zn(2+)</name>
        <dbReference type="ChEBI" id="CHEBI:29105"/>
    </cofactor>
</comment>
<dbReference type="PANTHER" id="PTHR30612">
    <property type="entry name" value="SECA INNER MEMBRANE COMPONENT OF SEC PROTEIN SECRETION SYSTEM"/>
    <property type="match status" value="1"/>
</dbReference>
<comment type="similarity">
    <text evidence="3 15 16">Belongs to the SecA family.</text>
</comment>
<feature type="domain" description="Helicase ATP-binding" evidence="18">
    <location>
        <begin position="87"/>
        <end position="225"/>
    </location>
</feature>
<keyword evidence="8 15" id="KW-0547">Nucleotide-binding</keyword>
<dbReference type="InterPro" id="IPR001650">
    <property type="entry name" value="Helicase_C-like"/>
</dbReference>
<evidence type="ECO:0000256" key="2">
    <source>
        <dbReference type="ARBA" id="ARBA00004170"/>
    </source>
</evidence>
<keyword evidence="11 15" id="KW-0653">Protein transport</keyword>
<evidence type="ECO:0000256" key="11">
    <source>
        <dbReference type="ARBA" id="ARBA00022927"/>
    </source>
</evidence>
<dbReference type="NCBIfam" id="TIGR00963">
    <property type="entry name" value="secA"/>
    <property type="match status" value="1"/>
</dbReference>
<dbReference type="InterPro" id="IPR020937">
    <property type="entry name" value="SecA_CS"/>
</dbReference>
<evidence type="ECO:0000256" key="14">
    <source>
        <dbReference type="ARBA" id="ARBA00023136"/>
    </source>
</evidence>
<evidence type="ECO:0000256" key="7">
    <source>
        <dbReference type="ARBA" id="ARBA00022723"/>
    </source>
</evidence>
<evidence type="ECO:0000256" key="15">
    <source>
        <dbReference type="HAMAP-Rule" id="MF_01382"/>
    </source>
</evidence>
<dbReference type="InterPro" id="IPR014018">
    <property type="entry name" value="SecA_motor_DEAD"/>
</dbReference>
<dbReference type="SUPFAM" id="SSF81767">
    <property type="entry name" value="Pre-protein crosslinking domain of SecA"/>
    <property type="match status" value="1"/>
</dbReference>
<organism evidence="21 22">
    <name type="scientific">Paractinoplanes bogorensis</name>
    <dbReference type="NCBI Taxonomy" id="1610840"/>
    <lineage>
        <taxon>Bacteria</taxon>
        <taxon>Bacillati</taxon>
        <taxon>Actinomycetota</taxon>
        <taxon>Actinomycetes</taxon>
        <taxon>Micromonosporales</taxon>
        <taxon>Micromonosporaceae</taxon>
        <taxon>Paractinoplanes</taxon>
    </lineage>
</organism>
<evidence type="ECO:0000256" key="6">
    <source>
        <dbReference type="ARBA" id="ARBA00022490"/>
    </source>
</evidence>
<dbReference type="PRINTS" id="PR00906">
    <property type="entry name" value="SECA"/>
</dbReference>
<dbReference type="EC" id="7.4.2.8" evidence="15"/>
<evidence type="ECO:0000256" key="1">
    <source>
        <dbReference type="ARBA" id="ARBA00001947"/>
    </source>
</evidence>
<evidence type="ECO:0000256" key="17">
    <source>
        <dbReference type="SAM" id="MobiDB-lite"/>
    </source>
</evidence>
<name>A0ABS5Z437_9ACTN</name>
<dbReference type="SUPFAM" id="SSF81886">
    <property type="entry name" value="Helical scaffold and wing domains of SecA"/>
    <property type="match status" value="1"/>
</dbReference>
<dbReference type="RefSeq" id="WP_215795679.1">
    <property type="nucleotide sequence ID" value="NZ_JAHKKG010000020.1"/>
</dbReference>
<dbReference type="SMART" id="SM00957">
    <property type="entry name" value="SecA_DEAD"/>
    <property type="match status" value="1"/>
</dbReference>
<evidence type="ECO:0000313" key="21">
    <source>
        <dbReference type="EMBL" id="MBU2670447.1"/>
    </source>
</evidence>
<dbReference type="Gene3D" id="3.90.1440.10">
    <property type="entry name" value="SecA, preprotein cross-linking domain"/>
    <property type="match status" value="1"/>
</dbReference>
<keyword evidence="7" id="KW-0479">Metal-binding</keyword>
<reference evidence="21 22" key="1">
    <citation type="submission" date="2021-06" db="EMBL/GenBank/DDBJ databases">
        <title>Actinoplanes lichenicola sp. nov., and Actinoplanes ovalisporus sp. nov., isolated from lichen in Thailand.</title>
        <authorList>
            <person name="Saeng-In P."/>
            <person name="Kanchanasin P."/>
            <person name="Yuki M."/>
            <person name="Kudo T."/>
            <person name="Ohkuma M."/>
            <person name="Phongsopitanun W."/>
            <person name="Tanasupawat S."/>
        </authorList>
    </citation>
    <scope>NUCLEOTIDE SEQUENCE [LARGE SCALE GENOMIC DNA]</scope>
    <source>
        <strain evidence="21 22">NBRC 110975</strain>
    </source>
</reference>
<dbReference type="Pfam" id="PF07517">
    <property type="entry name" value="SecA_DEAD"/>
    <property type="match status" value="1"/>
</dbReference>
<feature type="binding site" evidence="15">
    <location>
        <position position="85"/>
    </location>
    <ligand>
        <name>ATP</name>
        <dbReference type="ChEBI" id="CHEBI:30616"/>
    </ligand>
</feature>
<comment type="function">
    <text evidence="15">Part of the Sec protein translocase complex. Interacts with the SecYEG preprotein conducting channel. Has a central role in coupling the hydrolysis of ATP to the transfer of proteins into and across the cell membrane, serving as an ATP-driven molecular motor driving the stepwise translocation of polypeptide chains across the membrane.</text>
</comment>
<dbReference type="PROSITE" id="PS51196">
    <property type="entry name" value="SECA_MOTOR_DEAD"/>
    <property type="match status" value="1"/>
</dbReference>
<dbReference type="InterPro" id="IPR044722">
    <property type="entry name" value="SecA_SF2_C"/>
</dbReference>
<feature type="region of interest" description="Disordered" evidence="17">
    <location>
        <begin position="845"/>
        <end position="973"/>
    </location>
</feature>
<dbReference type="InterPro" id="IPR036670">
    <property type="entry name" value="SecA_X-link_sf"/>
</dbReference>
<dbReference type="PROSITE" id="PS01312">
    <property type="entry name" value="SECA"/>
    <property type="match status" value="1"/>
</dbReference>
<evidence type="ECO:0000259" key="18">
    <source>
        <dbReference type="PROSITE" id="PS51192"/>
    </source>
</evidence>
<dbReference type="Pfam" id="PF02810">
    <property type="entry name" value="SEC-C"/>
    <property type="match status" value="1"/>
</dbReference>
<keyword evidence="6 15" id="KW-0963">Cytoplasm</keyword>